<evidence type="ECO:0000313" key="8">
    <source>
        <dbReference type="EMBL" id="OJJ30033.1"/>
    </source>
</evidence>
<dbReference type="InterPro" id="IPR008331">
    <property type="entry name" value="Ferritin_DPS_dom"/>
</dbReference>
<dbReference type="InterPro" id="IPR009078">
    <property type="entry name" value="Ferritin-like_SF"/>
</dbReference>
<dbReference type="PANTHER" id="PTHR11431:SF75">
    <property type="entry name" value="FERRITIN"/>
    <property type="match status" value="1"/>
</dbReference>
<dbReference type="RefSeq" id="XP_040683710.1">
    <property type="nucleotide sequence ID" value="XM_040839322.1"/>
</dbReference>
<comment type="catalytic activity">
    <reaction evidence="6">
        <text>4 Fe(2+) + O2 + 4 H(+) = 4 Fe(3+) + 2 H2O</text>
        <dbReference type="Rhea" id="RHEA:11148"/>
        <dbReference type="ChEBI" id="CHEBI:15377"/>
        <dbReference type="ChEBI" id="CHEBI:15378"/>
        <dbReference type="ChEBI" id="CHEBI:15379"/>
        <dbReference type="ChEBI" id="CHEBI:29033"/>
        <dbReference type="ChEBI" id="CHEBI:29034"/>
        <dbReference type="EC" id="1.16.3.1"/>
    </reaction>
</comment>
<dbReference type="AlphaFoldDB" id="A0A1L9R569"/>
<dbReference type="OrthoDB" id="186462at2759"/>
<dbReference type="EMBL" id="KV878218">
    <property type="protein sequence ID" value="OJJ30033.1"/>
    <property type="molecule type" value="Genomic_DNA"/>
</dbReference>
<dbReference type="Pfam" id="PF00210">
    <property type="entry name" value="Ferritin"/>
    <property type="match status" value="1"/>
</dbReference>
<evidence type="ECO:0000256" key="5">
    <source>
        <dbReference type="PIRSR" id="PIRSR601519-1"/>
    </source>
</evidence>
<feature type="binding site" evidence="5">
    <location>
        <position position="126"/>
    </location>
    <ligand>
        <name>Fe cation</name>
        <dbReference type="ChEBI" id="CHEBI:24875"/>
        <label>1</label>
    </ligand>
</feature>
<dbReference type="GeneID" id="63755170"/>
<keyword evidence="2 6" id="KW-0409">Iron storage</keyword>
<dbReference type="PROSITE" id="PS50905">
    <property type="entry name" value="FERRITIN_LIKE"/>
    <property type="match status" value="1"/>
</dbReference>
<dbReference type="InterPro" id="IPR012347">
    <property type="entry name" value="Ferritin-like"/>
</dbReference>
<proteinExistence type="inferred from homology"/>
<dbReference type="GO" id="GO:0008198">
    <property type="term" value="F:ferrous iron binding"/>
    <property type="evidence" value="ECO:0007669"/>
    <property type="project" value="TreeGrafter"/>
</dbReference>
<dbReference type="GO" id="GO:0006879">
    <property type="term" value="P:intracellular iron ion homeostasis"/>
    <property type="evidence" value="ECO:0007669"/>
    <property type="project" value="UniProtKB-KW"/>
</dbReference>
<keyword evidence="6" id="KW-0560">Oxidoreductase</keyword>
<dbReference type="EC" id="1.16.3.1" evidence="6"/>
<feature type="domain" description="Ferritin-like diiron" evidence="7">
    <location>
        <begin position="26"/>
        <end position="178"/>
    </location>
</feature>
<dbReference type="VEuPathDB" id="FungiDB:ASPWEDRAFT_733808"/>
<dbReference type="InterPro" id="IPR009040">
    <property type="entry name" value="Ferritin-like_diiron"/>
</dbReference>
<gene>
    <name evidence="8" type="ORF">ASPWEDRAFT_733808</name>
</gene>
<evidence type="ECO:0000313" key="9">
    <source>
        <dbReference type="Proteomes" id="UP000184383"/>
    </source>
</evidence>
<comment type="function">
    <text evidence="6">Stores iron in a soluble, non-toxic, readily available form. Important for iron homeostasis. Iron is taken up in the ferrous form and deposited as ferric hydroxides after oxidation.</text>
</comment>
<keyword evidence="4 5" id="KW-0408">Iron</keyword>
<dbReference type="SUPFAM" id="SSF47240">
    <property type="entry name" value="Ferritin-like"/>
    <property type="match status" value="1"/>
</dbReference>
<comment type="similarity">
    <text evidence="1 6">Belongs to the ferritin family.</text>
</comment>
<keyword evidence="9" id="KW-1185">Reference proteome</keyword>
<dbReference type="Proteomes" id="UP000184383">
    <property type="component" value="Unassembled WGS sequence"/>
</dbReference>
<evidence type="ECO:0000259" key="7">
    <source>
        <dbReference type="PROSITE" id="PS50905"/>
    </source>
</evidence>
<dbReference type="GO" id="GO:0006826">
    <property type="term" value="P:iron ion transport"/>
    <property type="evidence" value="ECO:0007669"/>
    <property type="project" value="InterPro"/>
</dbReference>
<name>A0A1L9R569_ASPWE</name>
<evidence type="ECO:0000256" key="4">
    <source>
        <dbReference type="ARBA" id="ARBA00023004"/>
    </source>
</evidence>
<evidence type="ECO:0000256" key="2">
    <source>
        <dbReference type="ARBA" id="ARBA00022434"/>
    </source>
</evidence>
<dbReference type="GO" id="GO:0005737">
    <property type="term" value="C:cytoplasm"/>
    <property type="evidence" value="ECO:0007669"/>
    <property type="project" value="TreeGrafter"/>
</dbReference>
<accession>A0A1L9R569</accession>
<dbReference type="GO" id="GO:0008199">
    <property type="term" value="F:ferric iron binding"/>
    <property type="evidence" value="ECO:0007669"/>
    <property type="project" value="InterPro"/>
</dbReference>
<dbReference type="PANTHER" id="PTHR11431">
    <property type="entry name" value="FERRITIN"/>
    <property type="match status" value="1"/>
</dbReference>
<evidence type="ECO:0000256" key="3">
    <source>
        <dbReference type="ARBA" id="ARBA00022723"/>
    </source>
</evidence>
<sequence length="243" mass="27486">MSSSEYARSVVAEISSHNLDTWVRPGTLTKEAEESVRGHIHQELTSWIFYRKLAADCSRANIALHGFAMLWERSAMECMHDMHWMEKYLVTRGGRSKPTAIEAPQVEWPDNPVEPLHPCQEAFTVEKKLLEDLERLCSLAQKTGETALSDAIQRRFLRKHSKHIKNLADLIQQVARVSKQPGLGLYLLDRELRKHTGMIPWDAVNDPDIQDKGIELLNKRISEGLGLGGMADHCGRVSSPVDL</sequence>
<organism evidence="8 9">
    <name type="scientific">Aspergillus wentii DTO 134E9</name>
    <dbReference type="NCBI Taxonomy" id="1073089"/>
    <lineage>
        <taxon>Eukaryota</taxon>
        <taxon>Fungi</taxon>
        <taxon>Dikarya</taxon>
        <taxon>Ascomycota</taxon>
        <taxon>Pezizomycotina</taxon>
        <taxon>Eurotiomycetes</taxon>
        <taxon>Eurotiomycetidae</taxon>
        <taxon>Eurotiales</taxon>
        <taxon>Aspergillaceae</taxon>
        <taxon>Aspergillus</taxon>
        <taxon>Aspergillus subgen. Cremei</taxon>
    </lineage>
</organism>
<reference evidence="9" key="1">
    <citation type="journal article" date="2017" name="Genome Biol.">
        <title>Comparative genomics reveals high biological diversity and specific adaptations in the industrially and medically important fungal genus Aspergillus.</title>
        <authorList>
            <person name="de Vries R.P."/>
            <person name="Riley R."/>
            <person name="Wiebenga A."/>
            <person name="Aguilar-Osorio G."/>
            <person name="Amillis S."/>
            <person name="Uchima C.A."/>
            <person name="Anderluh G."/>
            <person name="Asadollahi M."/>
            <person name="Askin M."/>
            <person name="Barry K."/>
            <person name="Battaglia E."/>
            <person name="Bayram O."/>
            <person name="Benocci T."/>
            <person name="Braus-Stromeyer S.A."/>
            <person name="Caldana C."/>
            <person name="Canovas D."/>
            <person name="Cerqueira G.C."/>
            <person name="Chen F."/>
            <person name="Chen W."/>
            <person name="Choi C."/>
            <person name="Clum A."/>
            <person name="Dos Santos R.A."/>
            <person name="Damasio A.R."/>
            <person name="Diallinas G."/>
            <person name="Emri T."/>
            <person name="Fekete E."/>
            <person name="Flipphi M."/>
            <person name="Freyberg S."/>
            <person name="Gallo A."/>
            <person name="Gournas C."/>
            <person name="Habgood R."/>
            <person name="Hainaut M."/>
            <person name="Harispe M.L."/>
            <person name="Henrissat B."/>
            <person name="Hilden K.S."/>
            <person name="Hope R."/>
            <person name="Hossain A."/>
            <person name="Karabika E."/>
            <person name="Karaffa L."/>
            <person name="Karanyi Z."/>
            <person name="Krasevec N."/>
            <person name="Kuo A."/>
            <person name="Kusch H."/>
            <person name="LaButti K."/>
            <person name="Lagendijk E.L."/>
            <person name="Lapidus A."/>
            <person name="Levasseur A."/>
            <person name="Lindquist E."/>
            <person name="Lipzen A."/>
            <person name="Logrieco A.F."/>
            <person name="MacCabe A."/>
            <person name="Maekelae M.R."/>
            <person name="Malavazi I."/>
            <person name="Melin P."/>
            <person name="Meyer V."/>
            <person name="Mielnichuk N."/>
            <person name="Miskei M."/>
            <person name="Molnar A.P."/>
            <person name="Mule G."/>
            <person name="Ngan C.Y."/>
            <person name="Orejas M."/>
            <person name="Orosz E."/>
            <person name="Ouedraogo J.P."/>
            <person name="Overkamp K.M."/>
            <person name="Park H.-S."/>
            <person name="Perrone G."/>
            <person name="Piumi F."/>
            <person name="Punt P.J."/>
            <person name="Ram A.F."/>
            <person name="Ramon A."/>
            <person name="Rauscher S."/>
            <person name="Record E."/>
            <person name="Riano-Pachon D.M."/>
            <person name="Robert V."/>
            <person name="Roehrig J."/>
            <person name="Ruller R."/>
            <person name="Salamov A."/>
            <person name="Salih N.S."/>
            <person name="Samson R.A."/>
            <person name="Sandor E."/>
            <person name="Sanguinetti M."/>
            <person name="Schuetze T."/>
            <person name="Sepcic K."/>
            <person name="Shelest E."/>
            <person name="Sherlock G."/>
            <person name="Sophianopoulou V."/>
            <person name="Squina F.M."/>
            <person name="Sun H."/>
            <person name="Susca A."/>
            <person name="Todd R.B."/>
            <person name="Tsang A."/>
            <person name="Unkles S.E."/>
            <person name="van de Wiele N."/>
            <person name="van Rossen-Uffink D."/>
            <person name="Oliveira J.V."/>
            <person name="Vesth T.C."/>
            <person name="Visser J."/>
            <person name="Yu J.-H."/>
            <person name="Zhou M."/>
            <person name="Andersen M.R."/>
            <person name="Archer D.B."/>
            <person name="Baker S.E."/>
            <person name="Benoit I."/>
            <person name="Brakhage A.A."/>
            <person name="Braus G.H."/>
            <person name="Fischer R."/>
            <person name="Frisvad J.C."/>
            <person name="Goldman G.H."/>
            <person name="Houbraken J."/>
            <person name="Oakley B."/>
            <person name="Pocsi I."/>
            <person name="Scazzocchio C."/>
            <person name="Seiboth B."/>
            <person name="vanKuyk P.A."/>
            <person name="Wortman J."/>
            <person name="Dyer P.S."/>
            <person name="Grigoriev I.V."/>
        </authorList>
    </citation>
    <scope>NUCLEOTIDE SEQUENCE [LARGE SCALE GENOMIC DNA]</scope>
    <source>
        <strain evidence="9">DTO 134E9</strain>
    </source>
</reference>
<evidence type="ECO:0000256" key="6">
    <source>
        <dbReference type="RuleBase" id="RU361145"/>
    </source>
</evidence>
<protein>
    <recommendedName>
        <fullName evidence="6">Ferritin</fullName>
        <ecNumber evidence="6">1.16.3.1</ecNumber>
    </recommendedName>
</protein>
<dbReference type="InterPro" id="IPR001519">
    <property type="entry name" value="Ferritin"/>
</dbReference>
<dbReference type="STRING" id="1073089.A0A1L9R569"/>
<dbReference type="Gene3D" id="1.20.1260.10">
    <property type="match status" value="1"/>
</dbReference>
<dbReference type="GO" id="GO:0004322">
    <property type="term" value="F:ferroxidase activity"/>
    <property type="evidence" value="ECO:0007669"/>
    <property type="project" value="UniProtKB-EC"/>
</dbReference>
<keyword evidence="3 5" id="KW-0479">Metal-binding</keyword>
<feature type="binding site" evidence="5">
    <location>
        <position position="43"/>
    </location>
    <ligand>
        <name>Fe cation</name>
        <dbReference type="ChEBI" id="CHEBI:24875"/>
        <label>1</label>
    </ligand>
</feature>
<evidence type="ECO:0000256" key="1">
    <source>
        <dbReference type="ARBA" id="ARBA00007513"/>
    </source>
</evidence>